<dbReference type="OrthoDB" id="21342at2"/>
<dbReference type="GO" id="GO:0008757">
    <property type="term" value="F:S-adenosylmethionine-dependent methyltransferase activity"/>
    <property type="evidence" value="ECO:0007669"/>
    <property type="project" value="InterPro"/>
</dbReference>
<dbReference type="PANTHER" id="PTHR43464">
    <property type="entry name" value="METHYLTRANSFERASE"/>
    <property type="match status" value="1"/>
</dbReference>
<dbReference type="PANTHER" id="PTHR43464:SF19">
    <property type="entry name" value="UBIQUINONE BIOSYNTHESIS O-METHYLTRANSFERASE, MITOCHONDRIAL"/>
    <property type="match status" value="1"/>
</dbReference>
<evidence type="ECO:0000256" key="2">
    <source>
        <dbReference type="ARBA" id="ARBA00022679"/>
    </source>
</evidence>
<keyword evidence="6" id="KW-1185">Reference proteome</keyword>
<sequence>MTAHFWDAQADRFDEAPDHGLRDAEVRAAWRDLLLPVLPPPPSTIADLGCGTGSISVLLAAEGHTVTGVDLSAAMVAAATAKALSASFAPPAASAAPAASDEAAVSGVAGVRPTFHQGDAATPPLEPGTFDVVFARHVLWALPDPLAVLGRWIGLLRPQGRLVLVEGHWSSGAGLTAAHTTDLIAAHGRQAHLDPLTDPVYWGGPITDERYLIVSP</sequence>
<name>A0A7Z0WEY3_9PSEU</name>
<evidence type="ECO:0000313" key="6">
    <source>
        <dbReference type="Proteomes" id="UP000185696"/>
    </source>
</evidence>
<dbReference type="Pfam" id="PF08241">
    <property type="entry name" value="Methyltransf_11"/>
    <property type="match status" value="1"/>
</dbReference>
<dbReference type="Proteomes" id="UP000185696">
    <property type="component" value="Unassembled WGS sequence"/>
</dbReference>
<organism evidence="5 6">
    <name type="scientific">Actinophytocola xinjiangensis</name>
    <dbReference type="NCBI Taxonomy" id="485602"/>
    <lineage>
        <taxon>Bacteria</taxon>
        <taxon>Bacillati</taxon>
        <taxon>Actinomycetota</taxon>
        <taxon>Actinomycetes</taxon>
        <taxon>Pseudonocardiales</taxon>
        <taxon>Pseudonocardiaceae</taxon>
    </lineage>
</organism>
<dbReference type="Gene3D" id="3.40.50.150">
    <property type="entry name" value="Vaccinia Virus protein VP39"/>
    <property type="match status" value="1"/>
</dbReference>
<dbReference type="RefSeq" id="WP_075138124.1">
    <property type="nucleotide sequence ID" value="NZ_MSIF01000037.1"/>
</dbReference>
<dbReference type="GO" id="GO:0032259">
    <property type="term" value="P:methylation"/>
    <property type="evidence" value="ECO:0007669"/>
    <property type="project" value="UniProtKB-KW"/>
</dbReference>
<keyword evidence="2 5" id="KW-0808">Transferase</keyword>
<dbReference type="InterPro" id="IPR013216">
    <property type="entry name" value="Methyltransf_11"/>
</dbReference>
<keyword evidence="1 5" id="KW-0489">Methyltransferase</keyword>
<dbReference type="EMBL" id="MSIF01000037">
    <property type="protein sequence ID" value="OLF04834.1"/>
    <property type="molecule type" value="Genomic_DNA"/>
</dbReference>
<dbReference type="CDD" id="cd02440">
    <property type="entry name" value="AdoMet_MTases"/>
    <property type="match status" value="1"/>
</dbReference>
<evidence type="ECO:0000256" key="1">
    <source>
        <dbReference type="ARBA" id="ARBA00022603"/>
    </source>
</evidence>
<keyword evidence="3" id="KW-0949">S-adenosyl-L-methionine</keyword>
<dbReference type="InterPro" id="IPR029063">
    <property type="entry name" value="SAM-dependent_MTases_sf"/>
</dbReference>
<evidence type="ECO:0000259" key="4">
    <source>
        <dbReference type="Pfam" id="PF08241"/>
    </source>
</evidence>
<proteinExistence type="predicted"/>
<evidence type="ECO:0000256" key="3">
    <source>
        <dbReference type="ARBA" id="ARBA00022691"/>
    </source>
</evidence>
<comment type="caution">
    <text evidence="5">The sequence shown here is derived from an EMBL/GenBank/DDBJ whole genome shotgun (WGS) entry which is preliminary data.</text>
</comment>
<gene>
    <name evidence="5" type="ORF">BLA60_38975</name>
</gene>
<feature type="domain" description="Methyltransferase type 11" evidence="4">
    <location>
        <begin position="47"/>
        <end position="164"/>
    </location>
</feature>
<dbReference type="SUPFAM" id="SSF53335">
    <property type="entry name" value="S-adenosyl-L-methionine-dependent methyltransferases"/>
    <property type="match status" value="1"/>
</dbReference>
<evidence type="ECO:0000313" key="5">
    <source>
        <dbReference type="EMBL" id="OLF04834.1"/>
    </source>
</evidence>
<reference evidence="5 6" key="1">
    <citation type="submission" date="2016-12" db="EMBL/GenBank/DDBJ databases">
        <title>The draft genome sequence of Actinophytocola xinjiangensis.</title>
        <authorList>
            <person name="Wang W."/>
            <person name="Yuan L."/>
        </authorList>
    </citation>
    <scope>NUCLEOTIDE SEQUENCE [LARGE SCALE GENOMIC DNA]</scope>
    <source>
        <strain evidence="5 6">CGMCC 4.4663</strain>
    </source>
</reference>
<protein>
    <submittedName>
        <fullName evidence="5">SAM-dependent methyltransferase</fullName>
    </submittedName>
</protein>
<accession>A0A7Z0WEY3</accession>
<dbReference type="AlphaFoldDB" id="A0A7Z0WEY3"/>